<keyword evidence="1" id="KW-0472">Membrane</keyword>
<feature type="domain" description="Helix-hairpin-helix DNA-binding motif class 1" evidence="2">
    <location>
        <begin position="164"/>
        <end position="183"/>
    </location>
</feature>
<dbReference type="GO" id="GO:0003677">
    <property type="term" value="F:DNA binding"/>
    <property type="evidence" value="ECO:0007669"/>
    <property type="project" value="InterPro"/>
</dbReference>
<dbReference type="GO" id="GO:0006281">
    <property type="term" value="P:DNA repair"/>
    <property type="evidence" value="ECO:0007669"/>
    <property type="project" value="InterPro"/>
</dbReference>
<feature type="domain" description="Helix-hairpin-helix DNA-binding motif class 1" evidence="2">
    <location>
        <begin position="194"/>
        <end position="213"/>
    </location>
</feature>
<dbReference type="GO" id="GO:0015628">
    <property type="term" value="P:protein secretion by the type II secretion system"/>
    <property type="evidence" value="ECO:0007669"/>
    <property type="project" value="TreeGrafter"/>
</dbReference>
<dbReference type="AlphaFoldDB" id="A0A5A5TZB3"/>
<evidence type="ECO:0000313" key="4">
    <source>
        <dbReference type="Proteomes" id="UP000323274"/>
    </source>
</evidence>
<feature type="transmembrane region" description="Helical" evidence="1">
    <location>
        <begin position="20"/>
        <end position="39"/>
    </location>
</feature>
<dbReference type="Pfam" id="PF10531">
    <property type="entry name" value="SLBB"/>
    <property type="match status" value="1"/>
</dbReference>
<dbReference type="PANTHER" id="PTHR21180">
    <property type="entry name" value="ENDONUCLEASE/EXONUCLEASE/PHOSPHATASE FAMILY DOMAIN-CONTAINING PROTEIN 1"/>
    <property type="match status" value="1"/>
</dbReference>
<evidence type="ECO:0000259" key="2">
    <source>
        <dbReference type="SMART" id="SM00278"/>
    </source>
</evidence>
<reference evidence="3 4" key="1">
    <citation type="submission" date="2019-04" db="EMBL/GenBank/DDBJ databases">
        <title>A pseudo-fructophilic Leuconostoc citreum strain F192-5 isolated from peel of satsuma mandarin: the first report for isolation and characterization of strain-dependent fructophilic-like characteristics.</title>
        <authorList>
            <person name="Maeno S."/>
            <person name="Tanizawa Y."/>
            <person name="Kajikawa A."/>
            <person name="Kanesaki Y."/>
            <person name="Kubota E."/>
            <person name="Arita M."/>
            <person name="Leon D."/>
            <person name="Endo A."/>
        </authorList>
    </citation>
    <scope>NUCLEOTIDE SEQUENCE [LARGE SCALE GENOMIC DNA]</scope>
    <source>
        <strain evidence="3 4">F192-5</strain>
    </source>
</reference>
<proteinExistence type="predicted"/>
<dbReference type="InterPro" id="IPR003583">
    <property type="entry name" value="Hlx-hairpin-Hlx_DNA-bd_motif"/>
</dbReference>
<keyword evidence="1" id="KW-0812">Transmembrane</keyword>
<dbReference type="Proteomes" id="UP000323274">
    <property type="component" value="Unassembled WGS sequence"/>
</dbReference>
<keyword evidence="1" id="KW-1133">Transmembrane helix</keyword>
<dbReference type="InterPro" id="IPR004509">
    <property type="entry name" value="Competence_ComEA_HhH"/>
</dbReference>
<dbReference type="PANTHER" id="PTHR21180:SF32">
    <property type="entry name" value="ENDONUCLEASE_EXONUCLEASE_PHOSPHATASE FAMILY DOMAIN-CONTAINING PROTEIN 1"/>
    <property type="match status" value="1"/>
</dbReference>
<sequence>MIDQILAIKEKILAYRFIKWVISGIMLILVLGIYAIYMLSHQQELTSVKTDPSKEARKATMTNASTEIKSQSSDAVIMVDVKGAVKKPGVYNVVDNPRAQKAIAQAGGITSEADITTVNLAQKMSDGTVIYVPNKNEPQPNNERTVIAKKSDSAKINLNTATANELQMLEGVGAKKAEQIIAYRETHGHFKDVTELKGIPGIGDKRIESLKDKLLV</sequence>
<dbReference type="Gene3D" id="3.10.560.10">
    <property type="entry name" value="Outer membrane lipoprotein wza domain like"/>
    <property type="match status" value="1"/>
</dbReference>
<gene>
    <name evidence="3" type="primary">comEA</name>
    <name evidence="3" type="ORF">LCIT_08000</name>
</gene>
<dbReference type="RefSeq" id="WP_146992312.1">
    <property type="nucleotide sequence ID" value="NZ_BJJW01000005.1"/>
</dbReference>
<dbReference type="GO" id="GO:0015627">
    <property type="term" value="C:type II protein secretion system complex"/>
    <property type="evidence" value="ECO:0007669"/>
    <property type="project" value="TreeGrafter"/>
</dbReference>
<dbReference type="EMBL" id="BJJW01000005">
    <property type="protein sequence ID" value="GDZ83558.1"/>
    <property type="molecule type" value="Genomic_DNA"/>
</dbReference>
<organism evidence="3 4">
    <name type="scientific">Leuconostoc citreum</name>
    <dbReference type="NCBI Taxonomy" id="33964"/>
    <lineage>
        <taxon>Bacteria</taxon>
        <taxon>Bacillati</taxon>
        <taxon>Bacillota</taxon>
        <taxon>Bacilli</taxon>
        <taxon>Lactobacillales</taxon>
        <taxon>Lactobacillaceae</taxon>
        <taxon>Leuconostoc</taxon>
    </lineage>
</organism>
<dbReference type="SMART" id="SM00278">
    <property type="entry name" value="HhH1"/>
    <property type="match status" value="2"/>
</dbReference>
<accession>A0A5A5TZB3</accession>
<protein>
    <submittedName>
        <fullName evidence="3">Competence protein ComEA</fullName>
    </submittedName>
</protein>
<dbReference type="Pfam" id="PF12836">
    <property type="entry name" value="HHH_3"/>
    <property type="match status" value="1"/>
</dbReference>
<dbReference type="InterPro" id="IPR019554">
    <property type="entry name" value="Soluble_ligand-bd"/>
</dbReference>
<name>A0A5A5TZB3_LEUCI</name>
<evidence type="ECO:0000313" key="3">
    <source>
        <dbReference type="EMBL" id="GDZ83558.1"/>
    </source>
</evidence>
<dbReference type="InterPro" id="IPR010994">
    <property type="entry name" value="RuvA_2-like"/>
</dbReference>
<dbReference type="SUPFAM" id="SSF47781">
    <property type="entry name" value="RuvA domain 2-like"/>
    <property type="match status" value="1"/>
</dbReference>
<dbReference type="InterPro" id="IPR051675">
    <property type="entry name" value="Endo/Exo/Phosphatase_dom_1"/>
</dbReference>
<dbReference type="Gene3D" id="1.10.150.310">
    <property type="entry name" value="Tex RuvX-like domain-like"/>
    <property type="match status" value="1"/>
</dbReference>
<evidence type="ECO:0000256" key="1">
    <source>
        <dbReference type="SAM" id="Phobius"/>
    </source>
</evidence>
<dbReference type="GeneID" id="61101635"/>
<dbReference type="NCBIfam" id="TIGR00426">
    <property type="entry name" value="competence protein ComEA helix-hairpin-helix repeat region"/>
    <property type="match status" value="1"/>
</dbReference>
<comment type="caution">
    <text evidence="3">The sequence shown here is derived from an EMBL/GenBank/DDBJ whole genome shotgun (WGS) entry which is preliminary data.</text>
</comment>